<dbReference type="EMBL" id="JANPWB010000003">
    <property type="protein sequence ID" value="KAJ1196770.1"/>
    <property type="molecule type" value="Genomic_DNA"/>
</dbReference>
<evidence type="ECO:0000256" key="1">
    <source>
        <dbReference type="SAM" id="MobiDB-lite"/>
    </source>
</evidence>
<organism evidence="2 3">
    <name type="scientific">Pleurodeles waltl</name>
    <name type="common">Iberian ribbed newt</name>
    <dbReference type="NCBI Taxonomy" id="8319"/>
    <lineage>
        <taxon>Eukaryota</taxon>
        <taxon>Metazoa</taxon>
        <taxon>Chordata</taxon>
        <taxon>Craniata</taxon>
        <taxon>Vertebrata</taxon>
        <taxon>Euteleostomi</taxon>
        <taxon>Amphibia</taxon>
        <taxon>Batrachia</taxon>
        <taxon>Caudata</taxon>
        <taxon>Salamandroidea</taxon>
        <taxon>Salamandridae</taxon>
        <taxon>Pleurodelinae</taxon>
        <taxon>Pleurodeles</taxon>
    </lineage>
</organism>
<feature type="region of interest" description="Disordered" evidence="1">
    <location>
        <begin position="74"/>
        <end position="107"/>
    </location>
</feature>
<gene>
    <name evidence="2" type="ORF">NDU88_000635</name>
</gene>
<reference evidence="2" key="1">
    <citation type="journal article" date="2022" name="bioRxiv">
        <title>Sequencing and chromosome-scale assembly of the giantPleurodeles waltlgenome.</title>
        <authorList>
            <person name="Brown T."/>
            <person name="Elewa A."/>
            <person name="Iarovenko S."/>
            <person name="Subramanian E."/>
            <person name="Araus A.J."/>
            <person name="Petzold A."/>
            <person name="Susuki M."/>
            <person name="Suzuki K.-i.T."/>
            <person name="Hayashi T."/>
            <person name="Toyoda A."/>
            <person name="Oliveira C."/>
            <person name="Osipova E."/>
            <person name="Leigh N.D."/>
            <person name="Simon A."/>
            <person name="Yun M.H."/>
        </authorList>
    </citation>
    <scope>NUCLEOTIDE SEQUENCE</scope>
    <source>
        <strain evidence="2">20211129_DDA</strain>
        <tissue evidence="2">Liver</tissue>
    </source>
</reference>
<evidence type="ECO:0000313" key="3">
    <source>
        <dbReference type="Proteomes" id="UP001066276"/>
    </source>
</evidence>
<comment type="caution">
    <text evidence="2">The sequence shown here is derived from an EMBL/GenBank/DDBJ whole genome shotgun (WGS) entry which is preliminary data.</text>
</comment>
<protein>
    <submittedName>
        <fullName evidence="2">Uncharacterized protein</fullName>
    </submittedName>
</protein>
<sequence length="107" mass="11566">MRASCEAFHGDIRPLSHPCWVHALPTSLPGQRQSAPERCTAGSISRVITLHPPPIVSKGSRGAARAREVHGWLQLPCDHPPPVTHRAKEQPQSRQGPRGARTAPAPV</sequence>
<dbReference type="AlphaFoldDB" id="A0AAV7V8Y7"/>
<dbReference type="Proteomes" id="UP001066276">
    <property type="component" value="Chromosome 2_1"/>
</dbReference>
<keyword evidence="3" id="KW-1185">Reference proteome</keyword>
<accession>A0AAV7V8Y7</accession>
<proteinExistence type="predicted"/>
<name>A0AAV7V8Y7_PLEWA</name>
<evidence type="ECO:0000313" key="2">
    <source>
        <dbReference type="EMBL" id="KAJ1196770.1"/>
    </source>
</evidence>